<evidence type="ECO:0000256" key="1">
    <source>
        <dbReference type="SAM" id="Phobius"/>
    </source>
</evidence>
<dbReference type="RefSeq" id="WP_353423296.1">
    <property type="nucleotide sequence ID" value="NZ_CP117826.1"/>
</dbReference>
<dbReference type="AlphaFoldDB" id="A0AAU8A871"/>
<reference evidence="2" key="1">
    <citation type="submission" date="2023-02" db="EMBL/GenBank/DDBJ databases">
        <title>Gut commensal Christensenella minuta modulates host metabolism via a new class of secondary bile acids.</title>
        <authorList>
            <person name="Liu C."/>
        </authorList>
    </citation>
    <scope>NUCLEOTIDE SEQUENCE</scope>
    <source>
        <strain evidence="2">CA70</strain>
    </source>
</reference>
<gene>
    <name evidence="2" type="ORF">PUP29_10705</name>
</gene>
<protein>
    <recommendedName>
        <fullName evidence="3">DUF948 domain-containing protein</fullName>
    </recommendedName>
</protein>
<keyword evidence="1" id="KW-0472">Membrane</keyword>
<feature type="transmembrane region" description="Helical" evidence="1">
    <location>
        <begin position="36"/>
        <end position="57"/>
    </location>
</feature>
<name>A0AAU8A871_9FIRM</name>
<keyword evidence="1" id="KW-1133">Transmembrane helix</keyword>
<sequence length="130" mass="13702">MDGGKNETDRLERIEALLEQQVEIGRKTLHSSRIHTVLLILFAVLLAIGIGVVGATLSQAAAGLPAALESISGLADTAAVEIGRLDEFDIAALNEVVEGLASIRFDVLNESIQALTDIIKPFAGFMGAFS</sequence>
<keyword evidence="1" id="KW-0812">Transmembrane</keyword>
<evidence type="ECO:0008006" key="3">
    <source>
        <dbReference type="Google" id="ProtNLM"/>
    </source>
</evidence>
<evidence type="ECO:0000313" key="2">
    <source>
        <dbReference type="EMBL" id="XCC61985.1"/>
    </source>
</evidence>
<organism evidence="2">
    <name type="scientific">Christensenella massiliensis</name>
    <dbReference type="NCBI Taxonomy" id="1805714"/>
    <lineage>
        <taxon>Bacteria</taxon>
        <taxon>Bacillati</taxon>
        <taxon>Bacillota</taxon>
        <taxon>Clostridia</taxon>
        <taxon>Christensenellales</taxon>
        <taxon>Christensenellaceae</taxon>
        <taxon>Christensenella</taxon>
    </lineage>
</organism>
<dbReference type="EMBL" id="CP117826">
    <property type="protein sequence ID" value="XCC61985.1"/>
    <property type="molecule type" value="Genomic_DNA"/>
</dbReference>
<accession>A0AAU8A871</accession>
<proteinExistence type="predicted"/>